<evidence type="ECO:0000313" key="10">
    <source>
        <dbReference type="EMBL" id="EPB82985.1"/>
    </source>
</evidence>
<dbReference type="EMBL" id="KE124089">
    <property type="protein sequence ID" value="EPB82985.1"/>
    <property type="molecule type" value="Genomic_DNA"/>
</dbReference>
<dbReference type="InterPro" id="IPR002088">
    <property type="entry name" value="Prenyl_trans_a"/>
</dbReference>
<evidence type="ECO:0000256" key="8">
    <source>
        <dbReference type="ARBA" id="ARBA00047658"/>
    </source>
</evidence>
<dbReference type="PANTHER" id="PTHR11129:SF2">
    <property type="entry name" value="GERANYLGERANYL TRANSFERASE TYPE-2 SUBUNIT ALPHA"/>
    <property type="match status" value="1"/>
</dbReference>
<dbReference type="GO" id="GO:0097354">
    <property type="term" value="P:prenylation"/>
    <property type="evidence" value="ECO:0007669"/>
    <property type="project" value="UniProtKB-UniRule"/>
</dbReference>
<dbReference type="FunFam" id="1.25.40.120:FF:000035">
    <property type="entry name" value="Geranylgeranyl transferase type-2 subunit alpha"/>
    <property type="match status" value="1"/>
</dbReference>
<dbReference type="GO" id="GO:0005968">
    <property type="term" value="C:Rab-protein geranylgeranyltransferase complex"/>
    <property type="evidence" value="ECO:0007669"/>
    <property type="project" value="TreeGrafter"/>
</dbReference>
<evidence type="ECO:0000256" key="9">
    <source>
        <dbReference type="RuleBase" id="RU367120"/>
    </source>
</evidence>
<reference evidence="11" key="1">
    <citation type="submission" date="2013-05" db="EMBL/GenBank/DDBJ databases">
        <title>The Genome sequence of Mucor circinelloides f. circinelloides 1006PhL.</title>
        <authorList>
            <consortium name="The Broad Institute Genomics Platform"/>
            <person name="Cuomo C."/>
            <person name="Earl A."/>
            <person name="Findley K."/>
            <person name="Lee S.C."/>
            <person name="Walker B."/>
            <person name="Young S."/>
            <person name="Zeng Q."/>
            <person name="Gargeya S."/>
            <person name="Fitzgerald M."/>
            <person name="Haas B."/>
            <person name="Abouelleil A."/>
            <person name="Allen A.W."/>
            <person name="Alvarado L."/>
            <person name="Arachchi H.M."/>
            <person name="Berlin A.M."/>
            <person name="Chapman S.B."/>
            <person name="Gainer-Dewar J."/>
            <person name="Goldberg J."/>
            <person name="Griggs A."/>
            <person name="Gujja S."/>
            <person name="Hansen M."/>
            <person name="Howarth C."/>
            <person name="Imamovic A."/>
            <person name="Ireland A."/>
            <person name="Larimer J."/>
            <person name="McCowan C."/>
            <person name="Murphy C."/>
            <person name="Pearson M."/>
            <person name="Poon T.W."/>
            <person name="Priest M."/>
            <person name="Roberts A."/>
            <person name="Saif S."/>
            <person name="Shea T."/>
            <person name="Sisk P."/>
            <person name="Sykes S."/>
            <person name="Wortman J."/>
            <person name="Nusbaum C."/>
            <person name="Birren B."/>
        </authorList>
    </citation>
    <scope>NUCLEOTIDE SEQUENCE [LARGE SCALE GENOMIC DNA]</scope>
    <source>
        <strain evidence="11">1006PhL</strain>
    </source>
</reference>
<dbReference type="PANTHER" id="PTHR11129">
    <property type="entry name" value="PROTEIN FARNESYLTRANSFERASE ALPHA SUBUNIT/RAB GERANYLGERANYL TRANSFERASE ALPHA SUBUNIT"/>
    <property type="match status" value="1"/>
</dbReference>
<comment type="function">
    <text evidence="9">Catalyzes the transfer of a geranyl-geranyl moiety from geranyl-geranyl pyrophosphate to cysteines occuring in specific C-terminal amino acid sequences.</text>
</comment>
<dbReference type="OMA" id="WCLQNMP"/>
<evidence type="ECO:0000256" key="3">
    <source>
        <dbReference type="ARBA" id="ARBA00014772"/>
    </source>
</evidence>
<evidence type="ECO:0000256" key="4">
    <source>
        <dbReference type="ARBA" id="ARBA00022602"/>
    </source>
</evidence>
<evidence type="ECO:0000256" key="7">
    <source>
        <dbReference type="ARBA" id="ARBA00031267"/>
    </source>
</evidence>
<dbReference type="Pfam" id="PF01239">
    <property type="entry name" value="PPTA"/>
    <property type="match status" value="5"/>
</dbReference>
<evidence type="ECO:0000256" key="6">
    <source>
        <dbReference type="ARBA" id="ARBA00022737"/>
    </source>
</evidence>
<dbReference type="EC" id="2.5.1.60" evidence="2 9"/>
<dbReference type="OrthoDB" id="1658at2759"/>
<keyword evidence="11" id="KW-1185">Reference proteome</keyword>
<dbReference type="Proteomes" id="UP000014254">
    <property type="component" value="Unassembled WGS sequence"/>
</dbReference>
<evidence type="ECO:0000256" key="5">
    <source>
        <dbReference type="ARBA" id="ARBA00022679"/>
    </source>
</evidence>
<evidence type="ECO:0000256" key="2">
    <source>
        <dbReference type="ARBA" id="ARBA00012656"/>
    </source>
</evidence>
<dbReference type="InParanoid" id="S2JT72"/>
<keyword evidence="4 9" id="KW-0637">Prenyltransferase</keyword>
<dbReference type="Gene3D" id="1.25.40.120">
    <property type="entry name" value="Protein prenylyltransferase"/>
    <property type="match status" value="2"/>
</dbReference>
<organism evidence="10 11">
    <name type="scientific">Mucor circinelloides f. circinelloides (strain 1006PhL)</name>
    <name type="common">Mucormycosis agent</name>
    <name type="synonym">Calyptromyces circinelloides</name>
    <dbReference type="NCBI Taxonomy" id="1220926"/>
    <lineage>
        <taxon>Eukaryota</taxon>
        <taxon>Fungi</taxon>
        <taxon>Fungi incertae sedis</taxon>
        <taxon>Mucoromycota</taxon>
        <taxon>Mucoromycotina</taxon>
        <taxon>Mucoromycetes</taxon>
        <taxon>Mucorales</taxon>
        <taxon>Mucorineae</taxon>
        <taxon>Mucoraceae</taxon>
        <taxon>Mucor</taxon>
    </lineage>
</organism>
<dbReference type="GO" id="GO:0004663">
    <property type="term" value="F:Rab geranylgeranyltransferase activity"/>
    <property type="evidence" value="ECO:0007669"/>
    <property type="project" value="UniProtKB-UniRule"/>
</dbReference>
<keyword evidence="5 9" id="KW-0808">Transferase</keyword>
<comment type="similarity">
    <text evidence="1 9">Belongs to the protein prenyltransferase subunit alpha family.</text>
</comment>
<dbReference type="SUPFAM" id="SSF48439">
    <property type="entry name" value="Protein prenylyltransferase"/>
    <property type="match status" value="1"/>
</dbReference>
<sequence length="463" mass="54683">MCHLQHGRKREKTTEEVVKARKAKEAVKIKEYNQLVDDCREKMKNREYNQDTFHLTSQLVEWNLDYYTIWNYRRILLQEFVLKGLDADEQQKVYNKELMLFLQLIKKNPKSYWMWNHRIWCLQNMPKPDWQAELGLVEKMLTMDARNFHGWDYRRFVVGHLRKNASDDPEALAHIVQQEYKFTTQKINQSFSNYSAWHQRSKLLPEIVASMTVEEKNQVALDELDLVKNAIYTDPEDQSAWLYYWWLLGRAPDHVTLYGAYQMESDPSVVILGFNDRVKFMQKPRLLNDKDETVDCRLYPFDSKNESASIWILQAANTAKRVVIDANVILPSTSAKSIPHDKVWNLKLEKLDCNTDSLVSRLPGEWKPPATHMYNDPTLNDQTSWFTLDKLKLFKDEIETVRELLDIEPESAWALQTLVHFLTQLAAYEKQDQASIYAEIVDILDTLCDIDSDRKLRYKDLSE</sequence>
<dbReference type="VEuPathDB" id="FungiDB:HMPREF1544_10258"/>
<dbReference type="eggNOG" id="KOG0529">
    <property type="taxonomic scope" value="Eukaryota"/>
</dbReference>
<accession>S2JT72</accession>
<dbReference type="AlphaFoldDB" id="S2JT72"/>
<keyword evidence="6" id="KW-0677">Repeat</keyword>
<dbReference type="STRING" id="1220926.S2JT72"/>
<protein>
    <recommendedName>
        <fullName evidence="3 9">Geranylgeranyl transferase type-2 subunit alpha</fullName>
        <ecNumber evidence="2 9">2.5.1.60</ecNumber>
    </recommendedName>
    <alternativeName>
        <fullName evidence="7 9">Geranylgeranyl transferase type II subunit alpha</fullName>
    </alternativeName>
</protein>
<proteinExistence type="inferred from homology"/>
<name>S2JT72_MUCC1</name>
<dbReference type="PROSITE" id="PS51147">
    <property type="entry name" value="PFTA"/>
    <property type="match status" value="5"/>
</dbReference>
<comment type="catalytic activity">
    <reaction evidence="8 9">
        <text>geranylgeranyl diphosphate + L-cysteinyl-[protein] = S-geranylgeranyl-L-cysteinyl-[protein] + diphosphate</text>
        <dbReference type="Rhea" id="RHEA:21240"/>
        <dbReference type="Rhea" id="RHEA-COMP:10131"/>
        <dbReference type="Rhea" id="RHEA-COMP:11537"/>
        <dbReference type="ChEBI" id="CHEBI:29950"/>
        <dbReference type="ChEBI" id="CHEBI:33019"/>
        <dbReference type="ChEBI" id="CHEBI:57533"/>
        <dbReference type="ChEBI" id="CHEBI:86021"/>
        <dbReference type="EC" id="2.5.1.60"/>
    </reaction>
</comment>
<evidence type="ECO:0000313" key="11">
    <source>
        <dbReference type="Proteomes" id="UP000014254"/>
    </source>
</evidence>
<evidence type="ECO:0000256" key="1">
    <source>
        <dbReference type="ARBA" id="ARBA00006734"/>
    </source>
</evidence>
<gene>
    <name evidence="10" type="ORF">HMPREF1544_10258</name>
</gene>
<dbReference type="FunCoup" id="S2JT72">
    <property type="interactions" value="82"/>
</dbReference>